<proteinExistence type="predicted"/>
<evidence type="ECO:0000256" key="1">
    <source>
        <dbReference type="SAM" id="MobiDB-lite"/>
    </source>
</evidence>
<dbReference type="Proteomes" id="UP001201262">
    <property type="component" value="Unassembled WGS sequence"/>
</dbReference>
<keyword evidence="3" id="KW-1185">Reference proteome</keyword>
<sequence>MSRAFSTAAQQLKKLGWTLNGTTADVAWAQRTAEKAVDKAHGLGGKVDSGVVQGNPHPTPKTGDPYHCSITIGKGDVKGKNRVVSAHVYPDGTVAFSKDFGTVKVERDPEAPEGDGSAM</sequence>
<dbReference type="RefSeq" id="XP_046070827.1">
    <property type="nucleotide sequence ID" value="XM_046211456.1"/>
</dbReference>
<organism evidence="2 3">
    <name type="scientific">Talaromyces proteolyticus</name>
    <dbReference type="NCBI Taxonomy" id="1131652"/>
    <lineage>
        <taxon>Eukaryota</taxon>
        <taxon>Fungi</taxon>
        <taxon>Dikarya</taxon>
        <taxon>Ascomycota</taxon>
        <taxon>Pezizomycotina</taxon>
        <taxon>Eurotiomycetes</taxon>
        <taxon>Eurotiomycetidae</taxon>
        <taxon>Eurotiales</taxon>
        <taxon>Trichocomaceae</taxon>
        <taxon>Talaromyces</taxon>
        <taxon>Talaromyces sect. Bacilispori</taxon>
    </lineage>
</organism>
<evidence type="ECO:0000313" key="3">
    <source>
        <dbReference type="Proteomes" id="UP001201262"/>
    </source>
</evidence>
<dbReference type="AlphaFoldDB" id="A0AAD4KN60"/>
<reference evidence="2" key="1">
    <citation type="submission" date="2021-12" db="EMBL/GenBank/DDBJ databases">
        <title>Convergent genome expansion in fungi linked to evolution of root-endophyte symbiosis.</title>
        <authorList>
            <consortium name="DOE Joint Genome Institute"/>
            <person name="Ke Y.-H."/>
            <person name="Bonito G."/>
            <person name="Liao H.-L."/>
            <person name="Looney B."/>
            <person name="Rojas-Flechas A."/>
            <person name="Nash J."/>
            <person name="Hameed K."/>
            <person name="Schadt C."/>
            <person name="Martin F."/>
            <person name="Crous P.W."/>
            <person name="Miettinen O."/>
            <person name="Magnuson J.K."/>
            <person name="Labbe J."/>
            <person name="Jacobson D."/>
            <person name="Doktycz M.J."/>
            <person name="Veneault-Fourrey C."/>
            <person name="Kuo A."/>
            <person name="Mondo S."/>
            <person name="Calhoun S."/>
            <person name="Riley R."/>
            <person name="Ohm R."/>
            <person name="LaButti K."/>
            <person name="Andreopoulos B."/>
            <person name="Pangilinan J."/>
            <person name="Nolan M."/>
            <person name="Tritt A."/>
            <person name="Clum A."/>
            <person name="Lipzen A."/>
            <person name="Daum C."/>
            <person name="Barry K."/>
            <person name="Grigoriev I.V."/>
            <person name="Vilgalys R."/>
        </authorList>
    </citation>
    <scope>NUCLEOTIDE SEQUENCE</scope>
    <source>
        <strain evidence="2">PMI_201</strain>
    </source>
</reference>
<accession>A0AAD4KN60</accession>
<name>A0AAD4KN60_9EURO</name>
<dbReference type="GeneID" id="70241743"/>
<feature type="region of interest" description="Disordered" evidence="1">
    <location>
        <begin position="40"/>
        <end position="67"/>
    </location>
</feature>
<comment type="caution">
    <text evidence="2">The sequence shown here is derived from an EMBL/GenBank/DDBJ whole genome shotgun (WGS) entry which is preliminary data.</text>
</comment>
<dbReference type="EMBL" id="JAJTJA010000008">
    <property type="protein sequence ID" value="KAH8695685.1"/>
    <property type="molecule type" value="Genomic_DNA"/>
</dbReference>
<protein>
    <submittedName>
        <fullName evidence="2">Uncharacterized protein</fullName>
    </submittedName>
</protein>
<evidence type="ECO:0000313" key="2">
    <source>
        <dbReference type="EMBL" id="KAH8695685.1"/>
    </source>
</evidence>
<gene>
    <name evidence="2" type="ORF">BGW36DRAFT_298683</name>
</gene>